<organism evidence="1 2">
    <name type="scientific">Variovorax robiniae</name>
    <dbReference type="NCBI Taxonomy" id="1836199"/>
    <lineage>
        <taxon>Bacteria</taxon>
        <taxon>Pseudomonadati</taxon>
        <taxon>Pseudomonadota</taxon>
        <taxon>Betaproteobacteria</taxon>
        <taxon>Burkholderiales</taxon>
        <taxon>Comamonadaceae</taxon>
        <taxon>Variovorax</taxon>
    </lineage>
</organism>
<dbReference type="SUPFAM" id="SSF55729">
    <property type="entry name" value="Acyl-CoA N-acyltransferases (Nat)"/>
    <property type="match status" value="1"/>
</dbReference>
<dbReference type="RefSeq" id="WP_340338430.1">
    <property type="nucleotide sequence ID" value="NZ_JBBKZS010000016.1"/>
</dbReference>
<name>A0ABU8XI81_9BURK</name>
<reference evidence="1 2" key="1">
    <citation type="submission" date="2024-03" db="EMBL/GenBank/DDBJ databases">
        <title>Novel species of the genus Variovorax.</title>
        <authorList>
            <person name="Liu Q."/>
            <person name="Xin Y.-H."/>
        </authorList>
    </citation>
    <scope>NUCLEOTIDE SEQUENCE [LARGE SCALE GENOMIC DNA]</scope>
    <source>
        <strain evidence="1 2">KACC 18901</strain>
    </source>
</reference>
<accession>A0ABU8XI81</accession>
<gene>
    <name evidence="1" type="ORF">WKW79_27620</name>
</gene>
<dbReference type="InterPro" id="IPR016181">
    <property type="entry name" value="Acyl_CoA_acyltransferase"/>
</dbReference>
<dbReference type="EMBL" id="JBBKZS010000016">
    <property type="protein sequence ID" value="MEJ8858367.1"/>
    <property type="molecule type" value="Genomic_DNA"/>
</dbReference>
<comment type="caution">
    <text evidence="1">The sequence shown here is derived from an EMBL/GenBank/DDBJ whole genome shotgun (WGS) entry which is preliminary data.</text>
</comment>
<protein>
    <recommendedName>
        <fullName evidence="3">BioF2-like acetyltransferase domain-containing protein</fullName>
    </recommendedName>
</protein>
<keyword evidence="2" id="KW-1185">Reference proteome</keyword>
<evidence type="ECO:0000313" key="1">
    <source>
        <dbReference type="EMBL" id="MEJ8858367.1"/>
    </source>
</evidence>
<dbReference type="Proteomes" id="UP001367030">
    <property type="component" value="Unassembled WGS sequence"/>
</dbReference>
<evidence type="ECO:0008006" key="3">
    <source>
        <dbReference type="Google" id="ProtNLM"/>
    </source>
</evidence>
<sequence length="343" mass="39070">MIAEGIKSVALEEASRYFERMPISVRPFSLHPCYVEADAVRTPRLQPIHLVYESQGDTWMHSFHRGQDPVSGFWDASSPYGYGGPLFTSSDSEFLNLAWAAYVQWMREQSVVVEYLRFHPMTGNDYCYPGKVTPNREVVWIDLEAGDWTGQYAHRLRYSLKKASKFALHVEETPLSVHVSRFGRFYRDAMAEMGASDFYFFTDRYFQLLASRPDAQLAVCRQGSEEDAPWLAACVLLRGSSISEYHLAGTTAEGRAVCASNFLLHACTRSANKSEQKIFYLGGGTDPSSENPLLFFKGSYSPLRRTYKTGTQLFDAARYAQLRELYPDAIKAHPERPIFYRMV</sequence>
<evidence type="ECO:0000313" key="2">
    <source>
        <dbReference type="Proteomes" id="UP001367030"/>
    </source>
</evidence>
<dbReference type="Gene3D" id="3.40.630.30">
    <property type="match status" value="1"/>
</dbReference>
<proteinExistence type="predicted"/>